<accession>A0A7S1CCP8</accession>
<evidence type="ECO:0000256" key="4">
    <source>
        <dbReference type="ARBA" id="ARBA00022692"/>
    </source>
</evidence>
<keyword evidence="11" id="KW-0676">Redox-active center</keyword>
<dbReference type="InterPro" id="IPR052454">
    <property type="entry name" value="TMX_domain-containing"/>
</dbReference>
<name>A0A7S1CCP8_9STRA</name>
<dbReference type="AlphaFoldDB" id="A0A7S1CCP8"/>
<evidence type="ECO:0000256" key="8">
    <source>
        <dbReference type="ARBA" id="ARBA00022989"/>
    </source>
</evidence>
<evidence type="ECO:0000256" key="13">
    <source>
        <dbReference type="SAM" id="SignalP"/>
    </source>
</evidence>
<evidence type="ECO:0000256" key="1">
    <source>
        <dbReference type="ARBA" id="ARBA00004115"/>
    </source>
</evidence>
<keyword evidence="2" id="KW-0813">Transport</keyword>
<evidence type="ECO:0000256" key="11">
    <source>
        <dbReference type="ARBA" id="ARBA00023284"/>
    </source>
</evidence>
<proteinExistence type="predicted"/>
<dbReference type="Pfam" id="PF00085">
    <property type="entry name" value="Thioredoxin"/>
    <property type="match status" value="1"/>
</dbReference>
<evidence type="ECO:0000256" key="6">
    <source>
        <dbReference type="ARBA" id="ARBA00022824"/>
    </source>
</evidence>
<keyword evidence="9 12" id="KW-0472">Membrane</keyword>
<evidence type="ECO:0000256" key="9">
    <source>
        <dbReference type="ARBA" id="ARBA00023136"/>
    </source>
</evidence>
<evidence type="ECO:0000259" key="14">
    <source>
        <dbReference type="PROSITE" id="PS51352"/>
    </source>
</evidence>
<sequence length="220" mass="22691">MAAPRALTLLLLLGAAVAAAAGGGSAAQEQVVAVTDASFGDLSGPTLLAFTAPWCGHCKRLAPTYEAVAKELKGEGVSVGKVDCTAERALAARFGITGFPTIYFLSADGDVVQYSGQRSVESLAAFARGGWREAEALSYWSSPMGPVGRFKGFVIGSLYGARNLHTTVVERYDLSPTVAAVGLAFAGLVAIFLLALAVAWCTVGADPNAQQHAHAHAHAE</sequence>
<dbReference type="PROSITE" id="PS51352">
    <property type="entry name" value="THIOREDOXIN_2"/>
    <property type="match status" value="1"/>
</dbReference>
<evidence type="ECO:0000256" key="10">
    <source>
        <dbReference type="ARBA" id="ARBA00023157"/>
    </source>
</evidence>
<keyword evidence="7" id="KW-0249">Electron transport</keyword>
<evidence type="ECO:0000256" key="3">
    <source>
        <dbReference type="ARBA" id="ARBA00022553"/>
    </source>
</evidence>
<keyword evidence="8 12" id="KW-1133">Transmembrane helix</keyword>
<dbReference type="CDD" id="cd02961">
    <property type="entry name" value="PDI_a_family"/>
    <property type="match status" value="1"/>
</dbReference>
<gene>
    <name evidence="15" type="ORF">BSP0115_LOCUS9039</name>
</gene>
<keyword evidence="4 12" id="KW-0812">Transmembrane</keyword>
<dbReference type="GO" id="GO:0005789">
    <property type="term" value="C:endoplasmic reticulum membrane"/>
    <property type="evidence" value="ECO:0007669"/>
    <property type="project" value="UniProtKB-SubCell"/>
</dbReference>
<evidence type="ECO:0000256" key="12">
    <source>
        <dbReference type="SAM" id="Phobius"/>
    </source>
</evidence>
<dbReference type="InterPro" id="IPR017937">
    <property type="entry name" value="Thioredoxin_CS"/>
</dbReference>
<evidence type="ECO:0000256" key="7">
    <source>
        <dbReference type="ARBA" id="ARBA00022982"/>
    </source>
</evidence>
<comment type="subcellular location">
    <subcellularLocation>
        <location evidence="1">Endoplasmic reticulum membrane</location>
        <topology evidence="1">Single-pass type I membrane protein</topology>
    </subcellularLocation>
</comment>
<dbReference type="EMBL" id="HBFS01013283">
    <property type="protein sequence ID" value="CAD8915782.1"/>
    <property type="molecule type" value="Transcribed_RNA"/>
</dbReference>
<dbReference type="InterPro" id="IPR013766">
    <property type="entry name" value="Thioredoxin_domain"/>
</dbReference>
<dbReference type="InterPro" id="IPR036249">
    <property type="entry name" value="Thioredoxin-like_sf"/>
</dbReference>
<feature type="chain" id="PRO_5031184985" description="Thioredoxin domain-containing protein" evidence="13">
    <location>
        <begin position="27"/>
        <end position="220"/>
    </location>
</feature>
<feature type="signal peptide" evidence="13">
    <location>
        <begin position="1"/>
        <end position="26"/>
    </location>
</feature>
<keyword evidence="10" id="KW-1015">Disulfide bond</keyword>
<keyword evidence="5 13" id="KW-0732">Signal</keyword>
<dbReference type="PANTHER" id="PTHR46107:SF3">
    <property type="entry name" value="THIOREDOXIN DOMAIN-CONTAINING PROTEIN"/>
    <property type="match status" value="1"/>
</dbReference>
<dbReference type="PROSITE" id="PS00194">
    <property type="entry name" value="THIOREDOXIN_1"/>
    <property type="match status" value="1"/>
</dbReference>
<feature type="domain" description="Thioredoxin" evidence="14">
    <location>
        <begin position="11"/>
        <end position="132"/>
    </location>
</feature>
<dbReference type="GO" id="GO:0015036">
    <property type="term" value="F:disulfide oxidoreductase activity"/>
    <property type="evidence" value="ECO:0007669"/>
    <property type="project" value="TreeGrafter"/>
</dbReference>
<dbReference type="Gene3D" id="3.40.30.10">
    <property type="entry name" value="Glutaredoxin"/>
    <property type="match status" value="1"/>
</dbReference>
<feature type="transmembrane region" description="Helical" evidence="12">
    <location>
        <begin position="178"/>
        <end position="203"/>
    </location>
</feature>
<dbReference type="SUPFAM" id="SSF52833">
    <property type="entry name" value="Thioredoxin-like"/>
    <property type="match status" value="1"/>
</dbReference>
<keyword evidence="3" id="KW-0597">Phosphoprotein</keyword>
<protein>
    <recommendedName>
        <fullName evidence="14">Thioredoxin domain-containing protein</fullName>
    </recommendedName>
</protein>
<dbReference type="PANTHER" id="PTHR46107">
    <property type="entry name" value="DUMPY: SHORTER THAN WILD-TYPE"/>
    <property type="match status" value="1"/>
</dbReference>
<evidence type="ECO:0000256" key="2">
    <source>
        <dbReference type="ARBA" id="ARBA00022448"/>
    </source>
</evidence>
<evidence type="ECO:0000313" key="15">
    <source>
        <dbReference type="EMBL" id="CAD8915782.1"/>
    </source>
</evidence>
<dbReference type="PRINTS" id="PR00421">
    <property type="entry name" value="THIOREDOXIN"/>
</dbReference>
<organism evidence="15">
    <name type="scientific">Bicosoecida sp. CB-2014</name>
    <dbReference type="NCBI Taxonomy" id="1486930"/>
    <lineage>
        <taxon>Eukaryota</taxon>
        <taxon>Sar</taxon>
        <taxon>Stramenopiles</taxon>
        <taxon>Bigyra</taxon>
        <taxon>Opalozoa</taxon>
        <taxon>Bicosoecida</taxon>
    </lineage>
</organism>
<reference evidence="15" key="1">
    <citation type="submission" date="2021-01" db="EMBL/GenBank/DDBJ databases">
        <authorList>
            <person name="Corre E."/>
            <person name="Pelletier E."/>
            <person name="Niang G."/>
            <person name="Scheremetjew M."/>
            <person name="Finn R."/>
            <person name="Kale V."/>
            <person name="Holt S."/>
            <person name="Cochrane G."/>
            <person name="Meng A."/>
            <person name="Brown T."/>
            <person name="Cohen L."/>
        </authorList>
    </citation>
    <scope>NUCLEOTIDE SEQUENCE</scope>
    <source>
        <strain evidence="15">Ms1</strain>
    </source>
</reference>
<keyword evidence="6" id="KW-0256">Endoplasmic reticulum</keyword>
<evidence type="ECO:0000256" key="5">
    <source>
        <dbReference type="ARBA" id="ARBA00022729"/>
    </source>
</evidence>